<dbReference type="PANTHER" id="PTHR43304">
    <property type="entry name" value="PHYTOCHROME-LIKE PROTEIN CPH1"/>
    <property type="match status" value="1"/>
</dbReference>
<dbReference type="PROSITE" id="PS50112">
    <property type="entry name" value="PAS"/>
    <property type="match status" value="1"/>
</dbReference>
<evidence type="ECO:0000259" key="8">
    <source>
        <dbReference type="PROSITE" id="PS50113"/>
    </source>
</evidence>
<dbReference type="STRING" id="295108.HT99x_02996"/>
<dbReference type="EMBL" id="LKAJ02000001">
    <property type="protein sequence ID" value="MCS5709910.1"/>
    <property type="molecule type" value="Genomic_DNA"/>
</dbReference>
<keyword evidence="5" id="KW-0418">Kinase</keyword>
<keyword evidence="6" id="KW-0472">Membrane</keyword>
<organism evidence="9">
    <name type="scientific">Candidatus Berkiella aquae</name>
    <dbReference type="NCBI Taxonomy" id="295108"/>
    <lineage>
        <taxon>Bacteria</taxon>
        <taxon>Pseudomonadati</taxon>
        <taxon>Pseudomonadota</taxon>
        <taxon>Gammaproteobacteria</taxon>
        <taxon>Candidatus Berkiellales</taxon>
        <taxon>Candidatus Berkiellaceae</taxon>
        <taxon>Candidatus Berkiella</taxon>
    </lineage>
</organism>
<feature type="transmembrane region" description="Helical" evidence="6">
    <location>
        <begin position="179"/>
        <end position="199"/>
    </location>
</feature>
<feature type="domain" description="PAC" evidence="8">
    <location>
        <begin position="575"/>
        <end position="625"/>
    </location>
</feature>
<dbReference type="SMART" id="SM00091">
    <property type="entry name" value="PAS"/>
    <property type="match status" value="2"/>
</dbReference>
<reference evidence="9" key="1">
    <citation type="submission" date="2015-09" db="EMBL/GenBank/DDBJ databases">
        <title>Draft Genome Sequences of Two Novel Amoeba-resistant Intranuclear Bacteria, Candidatus Berkiella cookevillensis and Candidatus Berkiella aquae.</title>
        <authorList>
            <person name="Mehari Y.T."/>
            <person name="Arivett B.A."/>
            <person name="Farone A.L."/>
            <person name="Gunderson J.H."/>
            <person name="Farone M.B."/>
        </authorList>
    </citation>
    <scope>NUCLEOTIDE SEQUENCE [LARGE SCALE GENOMIC DNA]</scope>
    <source>
        <strain evidence="9">HT99</strain>
    </source>
</reference>
<evidence type="ECO:0000256" key="5">
    <source>
        <dbReference type="ARBA" id="ARBA00022777"/>
    </source>
</evidence>
<keyword evidence="11" id="KW-1185">Reference proteome</keyword>
<dbReference type="InterPro" id="IPR035965">
    <property type="entry name" value="PAS-like_dom_sf"/>
</dbReference>
<proteinExistence type="predicted"/>
<evidence type="ECO:0000256" key="3">
    <source>
        <dbReference type="ARBA" id="ARBA00022553"/>
    </source>
</evidence>
<dbReference type="NCBIfam" id="TIGR00229">
    <property type="entry name" value="sensory_box"/>
    <property type="match status" value="2"/>
</dbReference>
<evidence type="ECO:0000313" key="10">
    <source>
        <dbReference type="EMBL" id="MCS5709910.1"/>
    </source>
</evidence>
<feature type="transmembrane region" description="Helical" evidence="6">
    <location>
        <begin position="6"/>
        <end position="27"/>
    </location>
</feature>
<dbReference type="SMART" id="SM00086">
    <property type="entry name" value="PAC"/>
    <property type="match status" value="2"/>
</dbReference>
<dbReference type="Gene3D" id="3.30.450.20">
    <property type="entry name" value="PAS domain"/>
    <property type="match status" value="2"/>
</dbReference>
<sequence length="625" mass="72814">MKIMRLNIKFILFILTTLMIIQGYLFYRFIEDMQSTRQWTQHTYDVIMNLTQLQSELRQNNLNYIHYLRSSNKSFIDNNADVLAKLNAIQQLTNDNPIQQQTVAAIKPLLHEQYVSFKQLIEKNSTTPLAVENNIDNSHFLSIDTKISQLINNMINVEQTLLKNRNTLSDHARDRFFHFNFYAAISSYLILFGFIILLMRGINEQKQLQKEKIKANDRFQKIFELSTDAHLIFDDEGIIECNDAVLKMLKCYDKEQLKHHHPSEFSPVTQADNISPQVKRTAIEAKLKEAGYVKFNWILKRFDGVEIPIEVSITSIMLDEKEVSLAIWHDISEQKKYQHMLEQLHNINANKSLPLPQKIKQIIQLGCSYFHMPKGIMGKVEDHTFLAFYTSEDDSVMRAGGHFALNANTTRFFNPHILVAYERIPDKQPLILNDYKIGCLIACPIYVHGKPYGTICYFKGKPHLEPFSESEKTFIHIISQWIGSEIESNLVLKELESNKYRLERAIKNVQDGLWEWNCITNKIYINERYKEILGYTAKEDFQLNDLESFSKLIHPDDADQVWDSVKQAFENDAPFNIKFRLLCKNGTYIWTHSRGNVYRDHNGKPTSVSGILTPLSDEKITQARK</sequence>
<dbReference type="Pfam" id="PF13426">
    <property type="entry name" value="PAS_9"/>
    <property type="match status" value="1"/>
</dbReference>
<dbReference type="InterPro" id="IPR000700">
    <property type="entry name" value="PAS-assoc_C"/>
</dbReference>
<dbReference type="InterPro" id="IPR052162">
    <property type="entry name" value="Sensor_kinase/Photoreceptor"/>
</dbReference>
<protein>
    <recommendedName>
        <fullName evidence="2">histidine kinase</fullName>
        <ecNumber evidence="2">2.7.13.3</ecNumber>
    </recommendedName>
</protein>
<evidence type="ECO:0000256" key="4">
    <source>
        <dbReference type="ARBA" id="ARBA00022679"/>
    </source>
</evidence>
<feature type="domain" description="PAS" evidence="7">
    <location>
        <begin position="498"/>
        <end position="572"/>
    </location>
</feature>
<evidence type="ECO:0000313" key="9">
    <source>
        <dbReference type="EMBL" id="KRG18465.1"/>
    </source>
</evidence>
<keyword evidence="4" id="KW-0808">Transferase</keyword>
<evidence type="ECO:0000256" key="2">
    <source>
        <dbReference type="ARBA" id="ARBA00012438"/>
    </source>
</evidence>
<evidence type="ECO:0000313" key="11">
    <source>
        <dbReference type="Proteomes" id="UP000051497"/>
    </source>
</evidence>
<dbReference type="GO" id="GO:0004673">
    <property type="term" value="F:protein histidine kinase activity"/>
    <property type="evidence" value="ECO:0007669"/>
    <property type="project" value="UniProtKB-EC"/>
</dbReference>
<dbReference type="SUPFAM" id="SSF55785">
    <property type="entry name" value="PYP-like sensor domain (PAS domain)"/>
    <property type="match status" value="2"/>
</dbReference>
<reference evidence="10" key="2">
    <citation type="journal article" date="2016" name="Genome Announc.">
        <title>Draft Genome Sequences of Two Novel Amoeba-Resistant Intranuclear Bacteria, 'Candidatus Berkiella cookevillensis' and 'Candidatus Berkiella aquae'.</title>
        <authorList>
            <person name="Mehari Y.T."/>
            <person name="Arivett B.A."/>
            <person name="Farone A.L."/>
            <person name="Gunderson J.H."/>
            <person name="Farone M.B."/>
        </authorList>
    </citation>
    <scope>NUCLEOTIDE SEQUENCE</scope>
    <source>
        <strain evidence="10">HT99</strain>
    </source>
</reference>
<dbReference type="AlphaFoldDB" id="A0A0Q9YPV2"/>
<accession>A0A0Q9YPV2</accession>
<dbReference type="InterPro" id="IPR001610">
    <property type="entry name" value="PAC"/>
</dbReference>
<dbReference type="InterPro" id="IPR007891">
    <property type="entry name" value="CHASE3"/>
</dbReference>
<dbReference type="Pfam" id="PF05227">
    <property type="entry name" value="CHASE3"/>
    <property type="match status" value="1"/>
</dbReference>
<dbReference type="EC" id="2.7.13.3" evidence="2"/>
<dbReference type="InterPro" id="IPR000014">
    <property type="entry name" value="PAS"/>
</dbReference>
<keyword evidence="6" id="KW-0812">Transmembrane</keyword>
<evidence type="ECO:0000259" key="7">
    <source>
        <dbReference type="PROSITE" id="PS50112"/>
    </source>
</evidence>
<comment type="caution">
    <text evidence="9">The sequence shown here is derived from an EMBL/GenBank/DDBJ whole genome shotgun (WGS) entry which is preliminary data.</text>
</comment>
<keyword evidence="6" id="KW-1133">Transmembrane helix</keyword>
<keyword evidence="3" id="KW-0597">Phosphoprotein</keyword>
<gene>
    <name evidence="10" type="ORF">HT99x_000570</name>
    <name evidence="9" type="ORF">HT99x_02996</name>
</gene>
<dbReference type="RefSeq" id="WP_083482999.1">
    <property type="nucleotide sequence ID" value="NZ_LKAJ02000001.1"/>
</dbReference>
<dbReference type="SUPFAM" id="SSF55781">
    <property type="entry name" value="GAF domain-like"/>
    <property type="match status" value="1"/>
</dbReference>
<dbReference type="CDD" id="cd00130">
    <property type="entry name" value="PAS"/>
    <property type="match status" value="2"/>
</dbReference>
<reference evidence="10" key="3">
    <citation type="submission" date="2021-06" db="EMBL/GenBank/DDBJ databases">
        <title>Genomic Description and Analysis of Intracellular Bacteria, Candidatus Berkiella cookevillensis and Candidatus Berkiella aquae.</title>
        <authorList>
            <person name="Kidane D.T."/>
            <person name="Mehari Y.T."/>
            <person name="Rice F.C."/>
            <person name="Arivett B.A."/>
            <person name="Farone A.L."/>
            <person name="Berk S.G."/>
            <person name="Farone M.B."/>
        </authorList>
    </citation>
    <scope>NUCLEOTIDE SEQUENCE</scope>
    <source>
        <strain evidence="10">HT99</strain>
    </source>
</reference>
<dbReference type="Proteomes" id="UP000051497">
    <property type="component" value="Unassembled WGS sequence"/>
</dbReference>
<dbReference type="EMBL" id="LKAJ01000020">
    <property type="protein sequence ID" value="KRG18465.1"/>
    <property type="molecule type" value="Genomic_DNA"/>
</dbReference>
<evidence type="ECO:0000256" key="1">
    <source>
        <dbReference type="ARBA" id="ARBA00000085"/>
    </source>
</evidence>
<name>A0A0Q9YPV2_9GAMM</name>
<dbReference type="InterPro" id="IPR013655">
    <property type="entry name" value="PAS_fold_3"/>
</dbReference>
<dbReference type="Pfam" id="PF08447">
    <property type="entry name" value="PAS_3"/>
    <property type="match status" value="1"/>
</dbReference>
<dbReference type="PANTHER" id="PTHR43304:SF1">
    <property type="entry name" value="PAC DOMAIN-CONTAINING PROTEIN"/>
    <property type="match status" value="1"/>
</dbReference>
<dbReference type="PROSITE" id="PS50113">
    <property type="entry name" value="PAC"/>
    <property type="match status" value="1"/>
</dbReference>
<comment type="catalytic activity">
    <reaction evidence="1">
        <text>ATP + protein L-histidine = ADP + protein N-phospho-L-histidine.</text>
        <dbReference type="EC" id="2.7.13.3"/>
    </reaction>
</comment>
<dbReference type="OrthoDB" id="111890at2"/>
<evidence type="ECO:0000256" key="6">
    <source>
        <dbReference type="SAM" id="Phobius"/>
    </source>
</evidence>